<gene>
    <name evidence="7" type="ORF">BKA16_004635</name>
</gene>
<dbReference type="CDD" id="cd00397">
    <property type="entry name" value="DNA_BRE_C"/>
    <property type="match status" value="1"/>
</dbReference>
<dbReference type="InterPro" id="IPR013762">
    <property type="entry name" value="Integrase-like_cat_sf"/>
</dbReference>
<dbReference type="Proteomes" id="UP000551501">
    <property type="component" value="Unassembled WGS sequence"/>
</dbReference>
<dbReference type="InterPro" id="IPR050090">
    <property type="entry name" value="Tyrosine_recombinase_XerCD"/>
</dbReference>
<feature type="region of interest" description="Disordered" evidence="4">
    <location>
        <begin position="358"/>
        <end position="379"/>
    </location>
</feature>
<protein>
    <submittedName>
        <fullName evidence="7">Integrase</fullName>
    </submittedName>
</protein>
<dbReference type="PROSITE" id="PS51900">
    <property type="entry name" value="CB"/>
    <property type="match status" value="1"/>
</dbReference>
<keyword evidence="8" id="KW-1185">Reference proteome</keyword>
<evidence type="ECO:0000256" key="4">
    <source>
        <dbReference type="SAM" id="MobiDB-lite"/>
    </source>
</evidence>
<dbReference type="InterPro" id="IPR002104">
    <property type="entry name" value="Integrase_catalytic"/>
</dbReference>
<dbReference type="Pfam" id="PF02899">
    <property type="entry name" value="Phage_int_SAM_1"/>
    <property type="match status" value="1"/>
</dbReference>
<reference evidence="7 8" key="1">
    <citation type="submission" date="2020-08" db="EMBL/GenBank/DDBJ databases">
        <title>Sequencing the genomes of 1000 actinobacteria strains.</title>
        <authorList>
            <person name="Klenk H.-P."/>
        </authorList>
    </citation>
    <scope>NUCLEOTIDE SEQUENCE [LARGE SCALE GENOMIC DNA]</scope>
    <source>
        <strain evidence="7 8">DSM 45298</strain>
    </source>
</reference>
<dbReference type="GO" id="GO:0006310">
    <property type="term" value="P:DNA recombination"/>
    <property type="evidence" value="ECO:0007669"/>
    <property type="project" value="UniProtKB-KW"/>
</dbReference>
<keyword evidence="1 3" id="KW-0238">DNA-binding</keyword>
<dbReference type="InterPro" id="IPR004107">
    <property type="entry name" value="Integrase_SAM-like_N"/>
</dbReference>
<feature type="domain" description="Tyr recombinase" evidence="5">
    <location>
        <begin position="144"/>
        <end position="356"/>
    </location>
</feature>
<sequence>MAERDIGGRLIYLPAGEAGPDSESFLRDVLEGWRRAQLAQNFRPTTADRRIKLIQRMADFVGSPPWQWSPSDADEFFAHLRGVRNLSHATIRAYQSDVRLFLEYATNPSYEWNENCGRLFGTVFSQVVTEFNRATHVQTNDTKAKRRPFTLPELQQFFDLADLEPERILHSGRKGALAAWRDAVAYKTLYGWGLRSNEGRRLQLVDFSRNARAPGFNECGLLRVRHGKPMRASPAKQRTVLTVFDWTAEAVQHWVTFGLPRYGRPVNDLFPTDRGGIVAGRDLLKRMRNLVDELGFPPGLDLHSLRRAYATHLQTEYGYDLSFVQMQLGHEHAATTSIYTIASPDYRSRHLEQVLAETLRRSSGDNGVGSATGRTDSET</sequence>
<dbReference type="GO" id="GO:0015074">
    <property type="term" value="P:DNA integration"/>
    <property type="evidence" value="ECO:0007669"/>
    <property type="project" value="InterPro"/>
</dbReference>
<keyword evidence="2" id="KW-0233">DNA recombination</keyword>
<dbReference type="RefSeq" id="WP_183373285.1">
    <property type="nucleotide sequence ID" value="NZ_BAABHL010000157.1"/>
</dbReference>
<comment type="caution">
    <text evidence="7">The sequence shown here is derived from an EMBL/GenBank/DDBJ whole genome shotgun (WGS) entry which is preliminary data.</text>
</comment>
<evidence type="ECO:0000256" key="3">
    <source>
        <dbReference type="PROSITE-ProRule" id="PRU01248"/>
    </source>
</evidence>
<dbReference type="EMBL" id="JACIFP010000002">
    <property type="protein sequence ID" value="MBB4138010.1"/>
    <property type="molecule type" value="Genomic_DNA"/>
</dbReference>
<dbReference type="AlphaFoldDB" id="A0A840FD14"/>
<evidence type="ECO:0000256" key="1">
    <source>
        <dbReference type="ARBA" id="ARBA00023125"/>
    </source>
</evidence>
<dbReference type="GO" id="GO:0003677">
    <property type="term" value="F:DNA binding"/>
    <property type="evidence" value="ECO:0007669"/>
    <property type="project" value="UniProtKB-UniRule"/>
</dbReference>
<dbReference type="InterPro" id="IPR011010">
    <property type="entry name" value="DNA_brk_join_enz"/>
</dbReference>
<evidence type="ECO:0000313" key="7">
    <source>
        <dbReference type="EMBL" id="MBB4138010.1"/>
    </source>
</evidence>
<evidence type="ECO:0000256" key="2">
    <source>
        <dbReference type="ARBA" id="ARBA00023172"/>
    </source>
</evidence>
<dbReference type="InterPro" id="IPR044068">
    <property type="entry name" value="CB"/>
</dbReference>
<evidence type="ECO:0000313" key="8">
    <source>
        <dbReference type="Proteomes" id="UP000551501"/>
    </source>
</evidence>
<name>A0A840FD14_9ACTN</name>
<dbReference type="PANTHER" id="PTHR30349:SF64">
    <property type="entry name" value="PROPHAGE INTEGRASE INTD-RELATED"/>
    <property type="match status" value="1"/>
</dbReference>
<dbReference type="PROSITE" id="PS51898">
    <property type="entry name" value="TYR_RECOMBINASE"/>
    <property type="match status" value="1"/>
</dbReference>
<organism evidence="7 8">
    <name type="scientific">Gordonia humi</name>
    <dbReference type="NCBI Taxonomy" id="686429"/>
    <lineage>
        <taxon>Bacteria</taxon>
        <taxon>Bacillati</taxon>
        <taxon>Actinomycetota</taxon>
        <taxon>Actinomycetes</taxon>
        <taxon>Mycobacteriales</taxon>
        <taxon>Gordoniaceae</taxon>
        <taxon>Gordonia</taxon>
    </lineage>
</organism>
<dbReference type="PANTHER" id="PTHR30349">
    <property type="entry name" value="PHAGE INTEGRASE-RELATED"/>
    <property type="match status" value="1"/>
</dbReference>
<dbReference type="Gene3D" id="1.10.443.10">
    <property type="entry name" value="Intergrase catalytic core"/>
    <property type="match status" value="1"/>
</dbReference>
<evidence type="ECO:0000259" key="6">
    <source>
        <dbReference type="PROSITE" id="PS51900"/>
    </source>
</evidence>
<accession>A0A840FD14</accession>
<dbReference type="Pfam" id="PF00589">
    <property type="entry name" value="Phage_integrase"/>
    <property type="match status" value="1"/>
</dbReference>
<dbReference type="SUPFAM" id="SSF56349">
    <property type="entry name" value="DNA breaking-rejoining enzymes"/>
    <property type="match status" value="1"/>
</dbReference>
<evidence type="ECO:0000259" key="5">
    <source>
        <dbReference type="PROSITE" id="PS51898"/>
    </source>
</evidence>
<feature type="domain" description="Core-binding (CB)" evidence="6">
    <location>
        <begin position="24"/>
        <end position="106"/>
    </location>
</feature>
<proteinExistence type="predicted"/>